<protein>
    <recommendedName>
        <fullName evidence="4">DUF3108 domain-containing protein</fullName>
    </recommendedName>
</protein>
<keyword evidence="1" id="KW-0732">Signal</keyword>
<evidence type="ECO:0000313" key="2">
    <source>
        <dbReference type="EMBL" id="GGK11914.1"/>
    </source>
</evidence>
<dbReference type="EMBL" id="BMME01000001">
    <property type="protein sequence ID" value="GGK11914.1"/>
    <property type="molecule type" value="Genomic_DNA"/>
</dbReference>
<reference evidence="3" key="1">
    <citation type="journal article" date="2019" name="Int. J. Syst. Evol. Microbiol.">
        <title>The Global Catalogue of Microorganisms (GCM) 10K type strain sequencing project: providing services to taxonomists for standard genome sequencing and annotation.</title>
        <authorList>
            <consortium name="The Broad Institute Genomics Platform"/>
            <consortium name="The Broad Institute Genome Sequencing Center for Infectious Disease"/>
            <person name="Wu L."/>
            <person name="Ma J."/>
        </authorList>
    </citation>
    <scope>NUCLEOTIDE SEQUENCE [LARGE SCALE GENOMIC DNA]</scope>
    <source>
        <strain evidence="3">CGMCC 1.8985</strain>
    </source>
</reference>
<evidence type="ECO:0000313" key="3">
    <source>
        <dbReference type="Proteomes" id="UP000599009"/>
    </source>
</evidence>
<name>A0ABQ2EHH1_9GAMM</name>
<dbReference type="Pfam" id="PF11306">
    <property type="entry name" value="DUF3108"/>
    <property type="match status" value="1"/>
</dbReference>
<dbReference type="Proteomes" id="UP000599009">
    <property type="component" value="Unassembled WGS sequence"/>
</dbReference>
<proteinExistence type="predicted"/>
<evidence type="ECO:0008006" key="4">
    <source>
        <dbReference type="Google" id="ProtNLM"/>
    </source>
</evidence>
<evidence type="ECO:0000256" key="1">
    <source>
        <dbReference type="SAM" id="SignalP"/>
    </source>
</evidence>
<gene>
    <name evidence="2" type="ORF">GCM10011394_21510</name>
</gene>
<keyword evidence="3" id="KW-1185">Reference proteome</keyword>
<organism evidence="2 3">
    <name type="scientific">Luteimonas terricola</name>
    <dbReference type="NCBI Taxonomy" id="645597"/>
    <lineage>
        <taxon>Bacteria</taxon>
        <taxon>Pseudomonadati</taxon>
        <taxon>Pseudomonadota</taxon>
        <taxon>Gammaproteobacteria</taxon>
        <taxon>Lysobacterales</taxon>
        <taxon>Lysobacteraceae</taxon>
        <taxon>Luteimonas</taxon>
    </lineage>
</organism>
<feature type="signal peptide" evidence="1">
    <location>
        <begin position="1"/>
        <end position="29"/>
    </location>
</feature>
<comment type="caution">
    <text evidence="2">The sequence shown here is derived from an EMBL/GenBank/DDBJ whole genome shotgun (WGS) entry which is preliminary data.</text>
</comment>
<feature type="chain" id="PRO_5045118430" description="DUF3108 domain-containing protein" evidence="1">
    <location>
        <begin position="30"/>
        <end position="277"/>
    </location>
</feature>
<dbReference type="RefSeq" id="WP_132986521.1">
    <property type="nucleotide sequence ID" value="NZ_BMME01000001.1"/>
</dbReference>
<sequence length="277" mass="30107">MDTRPHNLLLALAASLATAFTAAPVVAQAAVAGATDVPAAIAADDASVNAAPLDAAAVEEAAALQPFLATYDAWNKGKLAGAASMELVREDGHWRIDLGIVGKRGLARWVRLDIDQGTVFDEVDGAYRPLRQDTQRKALFMGREIEGVYDWDTREARWTGDIKDERQEPVPLQDGDMSGLLINLAIIRDARPGHSLSYRFVDGGRVRQHEYAVAGATEYIEVDGLSYEAMRVSRTNGGNDETIVWVARGVPTPIRILQRENGEDTIDLRLVAYQGAP</sequence>
<dbReference type="InterPro" id="IPR021457">
    <property type="entry name" value="DUF3108"/>
</dbReference>
<accession>A0ABQ2EHH1</accession>